<evidence type="ECO:0000259" key="8">
    <source>
        <dbReference type="Pfam" id="PF00370"/>
    </source>
</evidence>
<dbReference type="CDD" id="cd07771">
    <property type="entry name" value="ASKHA_NBD_FGGY_RhaB-like"/>
    <property type="match status" value="1"/>
</dbReference>
<comment type="similarity">
    <text evidence="1">Belongs to the FGGY kinase family.</text>
</comment>
<evidence type="ECO:0000313" key="10">
    <source>
        <dbReference type="EMBL" id="MFB9376532.1"/>
    </source>
</evidence>
<evidence type="ECO:0000313" key="11">
    <source>
        <dbReference type="Proteomes" id="UP001589748"/>
    </source>
</evidence>
<evidence type="ECO:0000256" key="3">
    <source>
        <dbReference type="ARBA" id="ARBA00022741"/>
    </source>
</evidence>
<keyword evidence="11" id="KW-1185">Reference proteome</keyword>
<feature type="domain" description="Carbohydrate kinase FGGY N-terminal" evidence="8">
    <location>
        <begin position="89"/>
        <end position="246"/>
    </location>
</feature>
<evidence type="ECO:0000256" key="6">
    <source>
        <dbReference type="ARBA" id="ARBA00023157"/>
    </source>
</evidence>
<organism evidence="10 11">
    <name type="scientific">Kineococcus gynurae</name>
    <dbReference type="NCBI Taxonomy" id="452979"/>
    <lineage>
        <taxon>Bacteria</taxon>
        <taxon>Bacillati</taxon>
        <taxon>Actinomycetota</taxon>
        <taxon>Actinomycetes</taxon>
        <taxon>Kineosporiales</taxon>
        <taxon>Kineosporiaceae</taxon>
        <taxon>Kineococcus</taxon>
    </lineage>
</organism>
<dbReference type="InterPro" id="IPR013449">
    <property type="entry name" value="Rhamnulokinase"/>
</dbReference>
<gene>
    <name evidence="10" type="ORF">ACFFVI_06085</name>
</gene>
<protein>
    <submittedName>
        <fullName evidence="10">Rhamnulokinase family protein</fullName>
        <ecNumber evidence="10">2.7.1.-</ecNumber>
    </submittedName>
</protein>
<dbReference type="InterPro" id="IPR018485">
    <property type="entry name" value="FGGY_C"/>
</dbReference>
<name>A0ABV5LR07_9ACTN</name>
<accession>A0ABV5LR07</accession>
<dbReference type="PANTHER" id="PTHR10196:SF93">
    <property type="entry name" value="L-RHAMNULOKINASE"/>
    <property type="match status" value="1"/>
</dbReference>
<evidence type="ECO:0000256" key="1">
    <source>
        <dbReference type="ARBA" id="ARBA00009156"/>
    </source>
</evidence>
<dbReference type="Proteomes" id="UP001589748">
    <property type="component" value="Unassembled WGS sequence"/>
</dbReference>
<evidence type="ECO:0000256" key="7">
    <source>
        <dbReference type="ARBA" id="ARBA00023308"/>
    </source>
</evidence>
<evidence type="ECO:0000256" key="5">
    <source>
        <dbReference type="ARBA" id="ARBA00022840"/>
    </source>
</evidence>
<dbReference type="Pfam" id="PF00370">
    <property type="entry name" value="FGGY_N"/>
    <property type="match status" value="1"/>
</dbReference>
<dbReference type="Gene3D" id="3.30.420.40">
    <property type="match status" value="2"/>
</dbReference>
<keyword evidence="5" id="KW-0067">ATP-binding</keyword>
<dbReference type="RefSeq" id="WP_380138189.1">
    <property type="nucleotide sequence ID" value="NZ_JBHLUI010000009.1"/>
</dbReference>
<keyword evidence="4" id="KW-0418">Kinase</keyword>
<evidence type="ECO:0000256" key="4">
    <source>
        <dbReference type="ARBA" id="ARBA00022777"/>
    </source>
</evidence>
<keyword evidence="6" id="KW-1015">Disulfide bond</keyword>
<dbReference type="SUPFAM" id="SSF53067">
    <property type="entry name" value="Actin-like ATPase domain"/>
    <property type="match status" value="2"/>
</dbReference>
<feature type="domain" description="Carbohydrate kinase FGGY C-terminal" evidence="9">
    <location>
        <begin position="260"/>
        <end position="450"/>
    </location>
</feature>
<evidence type="ECO:0000256" key="2">
    <source>
        <dbReference type="ARBA" id="ARBA00022679"/>
    </source>
</evidence>
<dbReference type="EC" id="2.7.1.-" evidence="10"/>
<proteinExistence type="inferred from homology"/>
<dbReference type="Pfam" id="PF02782">
    <property type="entry name" value="FGGY_C"/>
    <property type="match status" value="1"/>
</dbReference>
<dbReference type="EMBL" id="JBHMDM010000003">
    <property type="protein sequence ID" value="MFB9376532.1"/>
    <property type="molecule type" value="Genomic_DNA"/>
</dbReference>
<sequence>MSSFAAVDLGATSGRVVVGTVVDGSLRMEPVARFENTPVRLPDGWHTDVLALYAAALAGVGRASREVPDLESLAVDSWAVDHGLLRGGRLLGNPYHYRDDRTAAAVEDVHARIGAAELFSRNGLQHQPFNTVFQLVASARVGDLALADRVLLLPDLFGFWTTGHEVAEITNASTTGLLPVARPGRADDWDRELLATLDLPGSVLPELVAPGTSLGAVRDDVATEFGISGAVTVTAVGSHDTASAVVAVPLGVGEGAGDAAYLSCGTWSLIGAELDSPVLSEEARCAEFTNERGVDGRTRFLKNVMGLWLVSETLRTWAKQGRPADLNTLLEQAAAVEGPVPVFDVNDPRLLAPGDMPARIAELLGEQGDPVPTDPALLVRCILQSLARAYASALHDVDRLTGRRTRTLHLVGGGARNTLLCRLTAEAVGIDVVAGPVEATAIGNLLVQARTHGLLSGDLEALRRVVARSFPPRVHRAGATTNRG</sequence>
<dbReference type="InterPro" id="IPR018484">
    <property type="entry name" value="FGGY_N"/>
</dbReference>
<keyword evidence="2 10" id="KW-0808">Transferase</keyword>
<dbReference type="PANTHER" id="PTHR10196">
    <property type="entry name" value="SUGAR KINASE"/>
    <property type="match status" value="1"/>
</dbReference>
<comment type="caution">
    <text evidence="10">The sequence shown here is derived from an EMBL/GenBank/DDBJ whole genome shotgun (WGS) entry which is preliminary data.</text>
</comment>
<dbReference type="InterPro" id="IPR043129">
    <property type="entry name" value="ATPase_NBD"/>
</dbReference>
<dbReference type="GO" id="GO:0016740">
    <property type="term" value="F:transferase activity"/>
    <property type="evidence" value="ECO:0007669"/>
    <property type="project" value="UniProtKB-KW"/>
</dbReference>
<evidence type="ECO:0000259" key="9">
    <source>
        <dbReference type="Pfam" id="PF02782"/>
    </source>
</evidence>
<keyword evidence="3" id="KW-0547">Nucleotide-binding</keyword>
<reference evidence="10 11" key="1">
    <citation type="submission" date="2024-09" db="EMBL/GenBank/DDBJ databases">
        <authorList>
            <person name="Sun Q."/>
            <person name="Mori K."/>
        </authorList>
    </citation>
    <scope>NUCLEOTIDE SEQUENCE [LARGE SCALE GENOMIC DNA]</scope>
    <source>
        <strain evidence="10 11">TISTR 1856</strain>
    </source>
</reference>
<keyword evidence="7" id="KW-0684">Rhamnose metabolism</keyword>